<sequence>MRIGLQIAKLEYGYGVKIWQSAMEYAKQIQADLIIFPGRNLNTPHGFDYQYNSIFRFMNKENLDALILVSTLVTNYVNKSDMLDFCSQFKGIPLISLGLKLPGIPSVIIDNRSGIRDMVKHMIEVHNAKNIAFIRGPVLNWEANERYEAYCEEIMAQGIPFNENLIGQGDFTFQSVEPALNGILSKNKIIPDAFIFSNDEMAIQGMKILQKRGIIIPEMTSVTGFDDISEASNLITPLTTIEQQQEQMAIVAINLMKDLVDGKKVDDITILPTKAVIRSTCGCKLQCLEEANAIDLDILERIRLGNNNILESVASSLEAKGFSRFLTIQRKERIQKNIQNLIEICKSKENLHEESKYSLISEFEEILKRDLIEGNNPDDWKFIFHAITTTIENLNNKQININIFRSLSRSYLMIINEFAFLYQRVIDSKKRETNIILRDILNRLLSITHTKNLAQVIHEQLPRIGINTFFLSLFDREFTHERLSPWEVPEKIRFITGMVDGSIILDFDKVNTAYNSNLIFPPQITAEFSSRTLTVLPLFFRDVQYGTIVFEMPNFDGFIYETLATQISTIMLFNSKEKVEEKLRQAMQVLETTNIQLSELSLKDELTGLYNRRGFIQLVSQQLYLNRQAGKSCLIIFGDIDNLKTINDTYGHKEGDYTIRRIGEILKQAFREMDIISRFGGDEFTILATNAGRAQIQVFNDRITELLANENKISSKPYKLSISLGFSVCESDSGNPLEDLIREADINQYNNKMLRKKSNI</sequence>
<dbReference type="eggNOG" id="COG1609">
    <property type="taxonomic scope" value="Bacteria"/>
</dbReference>
<evidence type="ECO:0000256" key="2">
    <source>
        <dbReference type="ARBA" id="ARBA00023125"/>
    </source>
</evidence>
<dbReference type="Proteomes" id="UP000036923">
    <property type="component" value="Unassembled WGS sequence"/>
</dbReference>
<evidence type="ECO:0000313" key="5">
    <source>
        <dbReference type="EMBL" id="KNY29877.1"/>
    </source>
</evidence>
<dbReference type="EMBL" id="LGTC01000001">
    <property type="protein sequence ID" value="KNY29877.1"/>
    <property type="molecule type" value="Genomic_DNA"/>
</dbReference>
<dbReference type="InterPro" id="IPR000160">
    <property type="entry name" value="GGDEF_dom"/>
</dbReference>
<dbReference type="InterPro" id="IPR046335">
    <property type="entry name" value="LacI/GalR-like_sensor"/>
</dbReference>
<evidence type="ECO:0000259" key="4">
    <source>
        <dbReference type="PROSITE" id="PS50887"/>
    </source>
</evidence>
<evidence type="ECO:0000256" key="3">
    <source>
        <dbReference type="ARBA" id="ARBA00023163"/>
    </source>
</evidence>
<dbReference type="Gene3D" id="3.30.70.270">
    <property type="match status" value="1"/>
</dbReference>
<dbReference type="Pfam" id="PF13377">
    <property type="entry name" value="Peripla_BP_3"/>
    <property type="match status" value="1"/>
</dbReference>
<dbReference type="SMART" id="SM00267">
    <property type="entry name" value="GGDEF"/>
    <property type="match status" value="1"/>
</dbReference>
<dbReference type="GO" id="GO:0000976">
    <property type="term" value="F:transcription cis-regulatory region binding"/>
    <property type="evidence" value="ECO:0007669"/>
    <property type="project" value="TreeGrafter"/>
</dbReference>
<dbReference type="eggNOG" id="COG2199">
    <property type="taxonomic scope" value="Bacteria"/>
</dbReference>
<name>A0A0L6JWR8_9FIRM</name>
<keyword evidence="6" id="KW-1185">Reference proteome</keyword>
<organism evidence="5 6">
    <name type="scientific">Pseudobacteroides cellulosolvens ATCC 35603 = DSM 2933</name>
    <dbReference type="NCBI Taxonomy" id="398512"/>
    <lineage>
        <taxon>Bacteria</taxon>
        <taxon>Bacillati</taxon>
        <taxon>Bacillota</taxon>
        <taxon>Clostridia</taxon>
        <taxon>Eubacteriales</taxon>
        <taxon>Oscillospiraceae</taxon>
        <taxon>Pseudobacteroides</taxon>
    </lineage>
</organism>
<dbReference type="CDD" id="cd06267">
    <property type="entry name" value="PBP1_LacI_sugar_binding-like"/>
    <property type="match status" value="1"/>
</dbReference>
<gene>
    <name evidence="5" type="ORF">Bccel_5154</name>
</gene>
<dbReference type="SUPFAM" id="SSF55073">
    <property type="entry name" value="Nucleotide cyclase"/>
    <property type="match status" value="1"/>
</dbReference>
<dbReference type="Gene3D" id="3.40.50.2300">
    <property type="match status" value="2"/>
</dbReference>
<dbReference type="NCBIfam" id="TIGR00254">
    <property type="entry name" value="GGDEF"/>
    <property type="match status" value="1"/>
</dbReference>
<dbReference type="CDD" id="cd01949">
    <property type="entry name" value="GGDEF"/>
    <property type="match status" value="1"/>
</dbReference>
<dbReference type="AlphaFoldDB" id="A0A0L6JWR8"/>
<dbReference type="InterPro" id="IPR043128">
    <property type="entry name" value="Rev_trsase/Diguanyl_cyclase"/>
</dbReference>
<dbReference type="InterPro" id="IPR028082">
    <property type="entry name" value="Peripla_BP_I"/>
</dbReference>
<keyword evidence="3" id="KW-0804">Transcription</keyword>
<evidence type="ECO:0000313" key="6">
    <source>
        <dbReference type="Proteomes" id="UP000036923"/>
    </source>
</evidence>
<keyword evidence="1" id="KW-0805">Transcription regulation</keyword>
<protein>
    <submittedName>
        <fullName evidence="5">Diguanylate cyclase</fullName>
    </submittedName>
</protein>
<feature type="domain" description="GGDEF" evidence="4">
    <location>
        <begin position="631"/>
        <end position="760"/>
    </location>
</feature>
<dbReference type="RefSeq" id="WP_036945362.1">
    <property type="nucleotide sequence ID" value="NZ_JQKC01000049.1"/>
</dbReference>
<dbReference type="PANTHER" id="PTHR30146:SF24">
    <property type="entry name" value="XYLOSE OPERON REGULATORY PROTEIN"/>
    <property type="match status" value="1"/>
</dbReference>
<dbReference type="PROSITE" id="PS50887">
    <property type="entry name" value="GGDEF"/>
    <property type="match status" value="1"/>
</dbReference>
<dbReference type="Pfam" id="PF00990">
    <property type="entry name" value="GGDEF"/>
    <property type="match status" value="1"/>
</dbReference>
<dbReference type="PANTHER" id="PTHR30146">
    <property type="entry name" value="LACI-RELATED TRANSCRIPTIONAL REPRESSOR"/>
    <property type="match status" value="1"/>
</dbReference>
<comment type="caution">
    <text evidence="5">The sequence shown here is derived from an EMBL/GenBank/DDBJ whole genome shotgun (WGS) entry which is preliminary data.</text>
</comment>
<dbReference type="GO" id="GO:0003700">
    <property type="term" value="F:DNA-binding transcription factor activity"/>
    <property type="evidence" value="ECO:0007669"/>
    <property type="project" value="TreeGrafter"/>
</dbReference>
<reference evidence="6" key="1">
    <citation type="submission" date="2015-07" db="EMBL/GenBank/DDBJ databases">
        <title>Near-Complete Genome Sequence of the Cellulolytic Bacterium Bacteroides (Pseudobacteroides) cellulosolvens ATCC 35603.</title>
        <authorList>
            <person name="Dassa B."/>
            <person name="Utturkar S.M."/>
            <person name="Klingeman D.M."/>
            <person name="Hurt R.A."/>
            <person name="Keller M."/>
            <person name="Xu J."/>
            <person name="Reddy Y.H.K."/>
            <person name="Borovok I."/>
            <person name="Grinberg I.R."/>
            <person name="Lamed R."/>
            <person name="Zhivin O."/>
            <person name="Bayer E.A."/>
            <person name="Brown S.D."/>
        </authorList>
    </citation>
    <scope>NUCLEOTIDE SEQUENCE [LARGE SCALE GENOMIC DNA]</scope>
    <source>
        <strain evidence="6">DSM 2933</strain>
    </source>
</reference>
<dbReference type="PATRIC" id="fig|398512.5.peg.5403"/>
<dbReference type="OrthoDB" id="56125at2"/>
<dbReference type="STRING" id="398512.Bccel_5154"/>
<evidence type="ECO:0000256" key="1">
    <source>
        <dbReference type="ARBA" id="ARBA00023015"/>
    </source>
</evidence>
<dbReference type="SUPFAM" id="SSF53822">
    <property type="entry name" value="Periplasmic binding protein-like I"/>
    <property type="match status" value="1"/>
</dbReference>
<dbReference type="InterPro" id="IPR029787">
    <property type="entry name" value="Nucleotide_cyclase"/>
</dbReference>
<proteinExistence type="predicted"/>
<accession>A0A0L6JWR8</accession>
<keyword evidence="2" id="KW-0238">DNA-binding</keyword>